<feature type="domain" description="HTH gntR-type" evidence="6">
    <location>
        <begin position="8"/>
        <end position="76"/>
    </location>
</feature>
<dbReference type="GO" id="GO:0030170">
    <property type="term" value="F:pyridoxal phosphate binding"/>
    <property type="evidence" value="ECO:0007669"/>
    <property type="project" value="InterPro"/>
</dbReference>
<evidence type="ECO:0000256" key="5">
    <source>
        <dbReference type="ARBA" id="ARBA00023163"/>
    </source>
</evidence>
<keyword evidence="8" id="KW-1185">Reference proteome</keyword>
<dbReference type="Pfam" id="PF00155">
    <property type="entry name" value="Aminotran_1_2"/>
    <property type="match status" value="1"/>
</dbReference>
<dbReference type="PANTHER" id="PTHR46577">
    <property type="entry name" value="HTH-TYPE TRANSCRIPTIONAL REGULATORY PROTEIN GABR"/>
    <property type="match status" value="1"/>
</dbReference>
<dbReference type="InterPro" id="IPR004839">
    <property type="entry name" value="Aminotransferase_I/II_large"/>
</dbReference>
<keyword evidence="7" id="KW-0808">Transferase</keyword>
<dbReference type="GO" id="GO:0003700">
    <property type="term" value="F:DNA-binding transcription factor activity"/>
    <property type="evidence" value="ECO:0007669"/>
    <property type="project" value="InterPro"/>
</dbReference>
<dbReference type="InterPro" id="IPR036388">
    <property type="entry name" value="WH-like_DNA-bd_sf"/>
</dbReference>
<gene>
    <name evidence="7" type="ORF">C7H73_15335</name>
</gene>
<keyword evidence="7" id="KW-0032">Aminotransferase</keyword>
<evidence type="ECO:0000313" key="8">
    <source>
        <dbReference type="Proteomes" id="UP000241829"/>
    </source>
</evidence>
<evidence type="ECO:0000256" key="2">
    <source>
        <dbReference type="ARBA" id="ARBA00022898"/>
    </source>
</evidence>
<sequence length="483" mass="52047">MLTRTPDRTLTDQLAERFAERIRARLLPAGARLPSVRECARQQGVSPHTVVAAYDKLLAQGLVQAQRQRGFFVRDLGQKVPPAQAEQAPAAINTEAAPGTLQGAMGAARAAGSRINATALIRGMFHQPSARPQPGAGVLPMAWLQEARFLSAAVRKVAASGALDQGSFSYGEPMGDAGLREALARRLGGQQIPATAQQIITTMGATQALDIVSRALLKAGDPVLVEEPGWSVEFARLDALGMRVLPVPRGPDGPDLAVMARLCELHSPRLFVSVSVLHNPTGYSLSPASAHRILQLAQQHDFYIAEDDTYGHIAPEHATRLSALDGLARTIYVSGFAKILAPNWRIGYLAAPPHLVERLLDTKLLSTLTTPSLLEKALALCIEQGQLRRHGERIRLALAQARARSVQLALEAGCTFAAEPAGMFGWVDTGVDTDVLAQRMLDEGYLIAPGALFHATRQPCTLMRINFGTTQEPAFWRAFRSSL</sequence>
<dbReference type="Gene3D" id="1.10.10.10">
    <property type="entry name" value="Winged helix-like DNA-binding domain superfamily/Winged helix DNA-binding domain"/>
    <property type="match status" value="1"/>
</dbReference>
<evidence type="ECO:0000259" key="6">
    <source>
        <dbReference type="PROSITE" id="PS50949"/>
    </source>
</evidence>
<evidence type="ECO:0000256" key="4">
    <source>
        <dbReference type="ARBA" id="ARBA00023125"/>
    </source>
</evidence>
<dbReference type="CDD" id="cd07377">
    <property type="entry name" value="WHTH_GntR"/>
    <property type="match status" value="1"/>
</dbReference>
<proteinExistence type="inferred from homology"/>
<dbReference type="PROSITE" id="PS50949">
    <property type="entry name" value="HTH_GNTR"/>
    <property type="match status" value="1"/>
</dbReference>
<dbReference type="CDD" id="cd00609">
    <property type="entry name" value="AAT_like"/>
    <property type="match status" value="1"/>
</dbReference>
<dbReference type="GO" id="GO:0003677">
    <property type="term" value="F:DNA binding"/>
    <property type="evidence" value="ECO:0007669"/>
    <property type="project" value="UniProtKB-KW"/>
</dbReference>
<dbReference type="InterPro" id="IPR000524">
    <property type="entry name" value="Tscrpt_reg_HTH_GntR"/>
</dbReference>
<dbReference type="PANTHER" id="PTHR46577:SF2">
    <property type="entry name" value="TRANSCRIPTIONAL REGULATORY PROTEIN"/>
    <property type="match status" value="1"/>
</dbReference>
<keyword evidence="5" id="KW-0804">Transcription</keyword>
<dbReference type="Proteomes" id="UP000241829">
    <property type="component" value="Chromosome"/>
</dbReference>
<evidence type="ECO:0000256" key="1">
    <source>
        <dbReference type="ARBA" id="ARBA00005384"/>
    </source>
</evidence>
<accession>A0A2P1NPB6</accession>
<protein>
    <submittedName>
        <fullName evidence="7">PLP-dependent aminotransferase family protein</fullName>
    </submittedName>
</protein>
<name>A0A2P1NPB6_9BURK</name>
<keyword evidence="3" id="KW-0805">Transcription regulation</keyword>
<evidence type="ECO:0000313" key="7">
    <source>
        <dbReference type="EMBL" id="AVP58904.1"/>
    </source>
</evidence>
<dbReference type="RefSeq" id="WP_106847455.1">
    <property type="nucleotide sequence ID" value="NZ_CP027792.1"/>
</dbReference>
<dbReference type="InterPro" id="IPR036390">
    <property type="entry name" value="WH_DNA-bd_sf"/>
</dbReference>
<dbReference type="SUPFAM" id="SSF53383">
    <property type="entry name" value="PLP-dependent transferases"/>
    <property type="match status" value="1"/>
</dbReference>
<dbReference type="EMBL" id="CP027792">
    <property type="protein sequence ID" value="AVP58904.1"/>
    <property type="molecule type" value="Genomic_DNA"/>
</dbReference>
<keyword evidence="4" id="KW-0238">DNA-binding</keyword>
<dbReference type="Pfam" id="PF00392">
    <property type="entry name" value="GntR"/>
    <property type="match status" value="1"/>
</dbReference>
<reference evidence="8" key="1">
    <citation type="submission" date="2018-03" db="EMBL/GenBank/DDBJ databases">
        <title>Genome sequencing of Melaminivora sp. strain SC2-7.</title>
        <authorList>
            <person name="Kim S.-J."/>
            <person name="Heo J."/>
            <person name="Ahn J.-H."/>
            <person name="Kwon S.-W."/>
        </authorList>
    </citation>
    <scope>NUCLEOTIDE SEQUENCE [LARGE SCALE GENOMIC DNA]</scope>
    <source>
        <strain evidence="8">SC2-7</strain>
    </source>
</reference>
<dbReference type="InterPro" id="IPR051446">
    <property type="entry name" value="HTH_trans_reg/aminotransferase"/>
</dbReference>
<keyword evidence="2" id="KW-0663">Pyridoxal phosphate</keyword>
<dbReference type="KEGG" id="melm:C7H73_15335"/>
<dbReference type="SUPFAM" id="SSF46785">
    <property type="entry name" value="Winged helix' DNA-binding domain"/>
    <property type="match status" value="1"/>
</dbReference>
<comment type="similarity">
    <text evidence="1">In the C-terminal section; belongs to the class-I pyridoxal-phosphate-dependent aminotransferase family.</text>
</comment>
<dbReference type="InterPro" id="IPR015424">
    <property type="entry name" value="PyrdxlP-dep_Trfase"/>
</dbReference>
<organism evidence="7 8">
    <name type="scientific">Pulveribacter suum</name>
    <dbReference type="NCBI Taxonomy" id="2116657"/>
    <lineage>
        <taxon>Bacteria</taxon>
        <taxon>Pseudomonadati</taxon>
        <taxon>Pseudomonadota</taxon>
        <taxon>Betaproteobacteria</taxon>
        <taxon>Burkholderiales</taxon>
        <taxon>Comamonadaceae</taxon>
        <taxon>Pulveribacter</taxon>
    </lineage>
</organism>
<dbReference type="AlphaFoldDB" id="A0A2P1NPB6"/>
<evidence type="ECO:0000256" key="3">
    <source>
        <dbReference type="ARBA" id="ARBA00023015"/>
    </source>
</evidence>
<dbReference type="GO" id="GO:0008483">
    <property type="term" value="F:transaminase activity"/>
    <property type="evidence" value="ECO:0007669"/>
    <property type="project" value="UniProtKB-KW"/>
</dbReference>
<dbReference type="SMART" id="SM00345">
    <property type="entry name" value="HTH_GNTR"/>
    <property type="match status" value="1"/>
</dbReference>
<dbReference type="Gene3D" id="3.40.640.10">
    <property type="entry name" value="Type I PLP-dependent aspartate aminotransferase-like (Major domain)"/>
    <property type="match status" value="1"/>
</dbReference>
<dbReference type="OrthoDB" id="9804020at2"/>
<dbReference type="InterPro" id="IPR015421">
    <property type="entry name" value="PyrdxlP-dep_Trfase_major"/>
</dbReference>